<dbReference type="AlphaFoldDB" id="A0A101NZQ9"/>
<evidence type="ECO:0000313" key="2">
    <source>
        <dbReference type="Proteomes" id="UP000053127"/>
    </source>
</evidence>
<organism evidence="1 2">
    <name type="scientific">Streptomyces yokosukanensis</name>
    <dbReference type="NCBI Taxonomy" id="67386"/>
    <lineage>
        <taxon>Bacteria</taxon>
        <taxon>Bacillati</taxon>
        <taxon>Actinomycetota</taxon>
        <taxon>Actinomycetes</taxon>
        <taxon>Kitasatosporales</taxon>
        <taxon>Streptomycetaceae</taxon>
        <taxon>Streptomyces</taxon>
    </lineage>
</organism>
<dbReference type="RefSeq" id="WP_067130183.1">
    <property type="nucleotide sequence ID" value="NZ_KQ948217.1"/>
</dbReference>
<gene>
    <name evidence="1" type="ORF">AQI95_29050</name>
</gene>
<sequence>MPVDGCVAAAEGVVVREGEDRGVQDAALLGVEDLQSQAVVFAEADGAGETDPQAQRGAWGGGGVVGVTDDGALGEVELLGEELLGVQGHGAPFAVWGGT</sequence>
<comment type="caution">
    <text evidence="1">The sequence shown here is derived from an EMBL/GenBank/DDBJ whole genome shotgun (WGS) entry which is preliminary data.</text>
</comment>
<dbReference type="Proteomes" id="UP000053127">
    <property type="component" value="Unassembled WGS sequence"/>
</dbReference>
<protein>
    <submittedName>
        <fullName evidence="1">Uncharacterized protein</fullName>
    </submittedName>
</protein>
<name>A0A101NZQ9_9ACTN</name>
<keyword evidence="2" id="KW-1185">Reference proteome</keyword>
<reference evidence="1 2" key="1">
    <citation type="submission" date="2015-10" db="EMBL/GenBank/DDBJ databases">
        <title>Draft genome sequence of Streptomyces yokosukanensis DSM 40224, type strain for the species Streptomyces yokosukanensis.</title>
        <authorList>
            <person name="Ruckert C."/>
            <person name="Winkler A."/>
            <person name="Kalinowski J."/>
            <person name="Kampfer P."/>
            <person name="Glaeser S."/>
        </authorList>
    </citation>
    <scope>NUCLEOTIDE SEQUENCE [LARGE SCALE GENOMIC DNA]</scope>
    <source>
        <strain evidence="1 2">DSM 40224</strain>
    </source>
</reference>
<dbReference type="EMBL" id="LMWN01000040">
    <property type="protein sequence ID" value="KUN02123.1"/>
    <property type="molecule type" value="Genomic_DNA"/>
</dbReference>
<accession>A0A101NZQ9</accession>
<evidence type="ECO:0000313" key="1">
    <source>
        <dbReference type="EMBL" id="KUN02123.1"/>
    </source>
</evidence>
<proteinExistence type="predicted"/>